<keyword evidence="2" id="KW-1185">Reference proteome</keyword>
<protein>
    <submittedName>
        <fullName evidence="1">Uncharacterized protein</fullName>
    </submittedName>
</protein>
<organism evidence="1 2">
    <name type="scientific">Camellia lanceoleosa</name>
    <dbReference type="NCBI Taxonomy" id="1840588"/>
    <lineage>
        <taxon>Eukaryota</taxon>
        <taxon>Viridiplantae</taxon>
        <taxon>Streptophyta</taxon>
        <taxon>Embryophyta</taxon>
        <taxon>Tracheophyta</taxon>
        <taxon>Spermatophyta</taxon>
        <taxon>Magnoliopsida</taxon>
        <taxon>eudicotyledons</taxon>
        <taxon>Gunneridae</taxon>
        <taxon>Pentapetalae</taxon>
        <taxon>asterids</taxon>
        <taxon>Ericales</taxon>
        <taxon>Theaceae</taxon>
        <taxon>Camellia</taxon>
    </lineage>
</organism>
<evidence type="ECO:0000313" key="2">
    <source>
        <dbReference type="Proteomes" id="UP001060215"/>
    </source>
</evidence>
<gene>
    <name evidence="1" type="ORF">LOK49_LG03G02758</name>
</gene>
<reference evidence="1 2" key="1">
    <citation type="journal article" date="2022" name="Plant J.">
        <title>Chromosome-level genome of Camellia lanceoleosa provides a valuable resource for understanding genome evolution and self-incompatibility.</title>
        <authorList>
            <person name="Gong W."/>
            <person name="Xiao S."/>
            <person name="Wang L."/>
            <person name="Liao Z."/>
            <person name="Chang Y."/>
            <person name="Mo W."/>
            <person name="Hu G."/>
            <person name="Li W."/>
            <person name="Zhao G."/>
            <person name="Zhu H."/>
            <person name="Hu X."/>
            <person name="Ji K."/>
            <person name="Xiang X."/>
            <person name="Song Q."/>
            <person name="Yuan D."/>
            <person name="Jin S."/>
            <person name="Zhang L."/>
        </authorList>
    </citation>
    <scope>NUCLEOTIDE SEQUENCE [LARGE SCALE GENOMIC DNA]</scope>
    <source>
        <strain evidence="1">SQ_2022a</strain>
    </source>
</reference>
<dbReference type="Proteomes" id="UP001060215">
    <property type="component" value="Chromosome 6"/>
</dbReference>
<proteinExistence type="predicted"/>
<name>A0ACC0IFY4_9ERIC</name>
<sequence length="134" mass="15027">MTELAERSNTDAGSLKLNINKDAGSPEGKNEDETKGNRPVASSKLATAWRLGTLGRRRYPDAAKFRRMPLQFTEDLDILFLDAVAIEEWAYTLSSGVMPNTNEIGEEFHTPHDAEFRDDVDLECCHTSMMQICC</sequence>
<dbReference type="EMBL" id="CM045763">
    <property type="protein sequence ID" value="KAI8024247.1"/>
    <property type="molecule type" value="Genomic_DNA"/>
</dbReference>
<evidence type="ECO:0000313" key="1">
    <source>
        <dbReference type="EMBL" id="KAI8024247.1"/>
    </source>
</evidence>
<accession>A0ACC0IFY4</accession>
<comment type="caution">
    <text evidence="1">The sequence shown here is derived from an EMBL/GenBank/DDBJ whole genome shotgun (WGS) entry which is preliminary data.</text>
</comment>